<proteinExistence type="inferred from homology"/>
<keyword evidence="7" id="KW-1185">Reference proteome</keyword>
<evidence type="ECO:0000256" key="3">
    <source>
        <dbReference type="RuleBase" id="RU003718"/>
    </source>
</evidence>
<organism evidence="6 7">
    <name type="scientific">Canna indica</name>
    <name type="common">Indian-shot</name>
    <dbReference type="NCBI Taxonomy" id="4628"/>
    <lineage>
        <taxon>Eukaryota</taxon>
        <taxon>Viridiplantae</taxon>
        <taxon>Streptophyta</taxon>
        <taxon>Embryophyta</taxon>
        <taxon>Tracheophyta</taxon>
        <taxon>Spermatophyta</taxon>
        <taxon>Magnoliopsida</taxon>
        <taxon>Liliopsida</taxon>
        <taxon>Zingiberales</taxon>
        <taxon>Cannaceae</taxon>
        <taxon>Canna</taxon>
    </lineage>
</organism>
<dbReference type="CDD" id="cd03784">
    <property type="entry name" value="GT1_Gtf-like"/>
    <property type="match status" value="1"/>
</dbReference>
<keyword evidence="3" id="KW-0328">Glycosyltransferase</keyword>
<evidence type="ECO:0000259" key="5">
    <source>
        <dbReference type="Pfam" id="PF26168"/>
    </source>
</evidence>
<dbReference type="InterPro" id="IPR002213">
    <property type="entry name" value="UDP_glucos_trans"/>
</dbReference>
<evidence type="ECO:0000313" key="7">
    <source>
        <dbReference type="Proteomes" id="UP001327560"/>
    </source>
</evidence>
<keyword evidence="2 3" id="KW-0808">Transferase</keyword>
<evidence type="ECO:0000256" key="4">
    <source>
        <dbReference type="RuleBase" id="RU362057"/>
    </source>
</evidence>
<name>A0AAQ3K0S8_9LILI</name>
<evidence type="ECO:0000256" key="1">
    <source>
        <dbReference type="ARBA" id="ARBA00009995"/>
    </source>
</evidence>
<dbReference type="FunFam" id="3.40.50.2000:FF:000060">
    <property type="entry name" value="Glycosyltransferase"/>
    <property type="match status" value="1"/>
</dbReference>
<dbReference type="PANTHER" id="PTHR48044">
    <property type="entry name" value="GLYCOSYLTRANSFERASE"/>
    <property type="match status" value="1"/>
</dbReference>
<dbReference type="Pfam" id="PF26168">
    <property type="entry name" value="Glyco_transf_N"/>
    <property type="match status" value="1"/>
</dbReference>
<evidence type="ECO:0000256" key="2">
    <source>
        <dbReference type="ARBA" id="ARBA00022679"/>
    </source>
</evidence>
<dbReference type="Pfam" id="PF00201">
    <property type="entry name" value="UDPGT"/>
    <property type="match status" value="1"/>
</dbReference>
<reference evidence="6 7" key="1">
    <citation type="submission" date="2023-10" db="EMBL/GenBank/DDBJ databases">
        <title>Chromosome-scale genome assembly provides insights into flower coloration mechanisms of Canna indica.</title>
        <authorList>
            <person name="Li C."/>
        </authorList>
    </citation>
    <scope>NUCLEOTIDE SEQUENCE [LARGE SCALE GENOMIC DNA]</scope>
    <source>
        <tissue evidence="6">Flower</tissue>
    </source>
</reference>
<dbReference type="SUPFAM" id="SSF53756">
    <property type="entry name" value="UDP-Glycosyltransferase/glycogen phosphorylase"/>
    <property type="match status" value="1"/>
</dbReference>
<dbReference type="EC" id="2.4.1.-" evidence="4"/>
<sequence length="466" mass="50826">MAETKAEAPPPPGVAVVIVPLPAQGHLNQLLHLSLLLSSRGLAVHFVGGATHNRQVRDRALVDLADCRPIQFHDLPLPQFASPPPDPYDKIKFPGHLQPAFDAALHLRSPLSLLVRSLAACSRRVVIIHDSSMSFAAVSGSSLPNVEAFSFHSISAIAGFFFRWESRGKPPEPAIAEMDLPEVSTEGCTKEDFINFVRSQDQAKAADSGRLFNTCRAIESSFIDLVSREPGWKDKQNFAIGPLHPTTMNGGGSRNACMEWLNQQPQASVVYVSFGTTVALSVEQVAELAAGLEASGQRFLWVLRDADRADIYATVDEAQEEKLPLDFERRVEGRGKVVRGWAPQAEILAHPATGGFVSHCGWNSCIESFSAGVPILAWPMHSDQPWNAVLATHVLRVGFAVFEWAKRKELVPAAVIRDLIVKLMASEEGEAARRRARELGGEVRRAMADGGSSKASMDAFVDYITR</sequence>
<feature type="domain" description="Glycosyltransferase N-terminal" evidence="5">
    <location>
        <begin position="14"/>
        <end position="245"/>
    </location>
</feature>
<dbReference type="Gene3D" id="3.40.50.2000">
    <property type="entry name" value="Glycogen Phosphorylase B"/>
    <property type="match status" value="2"/>
</dbReference>
<dbReference type="PANTHER" id="PTHR48044:SF22">
    <property type="entry name" value="GLYCOSYLTRANSFERASE"/>
    <property type="match status" value="1"/>
</dbReference>
<dbReference type="GO" id="GO:1901137">
    <property type="term" value="P:carbohydrate derivative biosynthetic process"/>
    <property type="evidence" value="ECO:0007669"/>
    <property type="project" value="UniProtKB-ARBA"/>
</dbReference>
<dbReference type="InterPro" id="IPR058980">
    <property type="entry name" value="Glyco_transf_N"/>
</dbReference>
<accession>A0AAQ3K0S8</accession>
<dbReference type="Proteomes" id="UP001327560">
    <property type="component" value="Chromosome 2"/>
</dbReference>
<comment type="similarity">
    <text evidence="1 3">Belongs to the UDP-glycosyltransferase family.</text>
</comment>
<protein>
    <recommendedName>
        <fullName evidence="4">Glycosyltransferase</fullName>
        <ecNumber evidence="4">2.4.1.-</ecNumber>
    </recommendedName>
</protein>
<dbReference type="PROSITE" id="PS00375">
    <property type="entry name" value="UDPGT"/>
    <property type="match status" value="1"/>
</dbReference>
<dbReference type="InterPro" id="IPR035595">
    <property type="entry name" value="UDP_glycos_trans_CS"/>
</dbReference>
<dbReference type="EMBL" id="CP136891">
    <property type="protein sequence ID" value="WOK98969.1"/>
    <property type="molecule type" value="Genomic_DNA"/>
</dbReference>
<gene>
    <name evidence="6" type="ORF">Cni_G07681</name>
</gene>
<dbReference type="GO" id="GO:0008194">
    <property type="term" value="F:UDP-glycosyltransferase activity"/>
    <property type="evidence" value="ECO:0007669"/>
    <property type="project" value="InterPro"/>
</dbReference>
<dbReference type="AlphaFoldDB" id="A0AAQ3K0S8"/>
<evidence type="ECO:0000313" key="6">
    <source>
        <dbReference type="EMBL" id="WOK98969.1"/>
    </source>
</evidence>